<sequence>MRTMRCTKRVVDVEVLTSDEFLHERRVIGGLARVESQVVEQFDARCEFSETTTNWLHRILRIGSTLRTTEMRARGNGCAARRQILDRGKCSTNAEVVDDLTIGDRHIEISA</sequence>
<accession>A0A6J6EEU5</accession>
<dbReference type="EMBL" id="CAEZTG010000143">
    <property type="protein sequence ID" value="CAB4574416.1"/>
    <property type="molecule type" value="Genomic_DNA"/>
</dbReference>
<organism evidence="1">
    <name type="scientific">freshwater metagenome</name>
    <dbReference type="NCBI Taxonomy" id="449393"/>
    <lineage>
        <taxon>unclassified sequences</taxon>
        <taxon>metagenomes</taxon>
        <taxon>ecological metagenomes</taxon>
    </lineage>
</organism>
<protein>
    <submittedName>
        <fullName evidence="1">Unannotated protein</fullName>
    </submittedName>
</protein>
<evidence type="ECO:0000313" key="1">
    <source>
        <dbReference type="EMBL" id="CAB4574416.1"/>
    </source>
</evidence>
<reference evidence="1" key="1">
    <citation type="submission" date="2020-05" db="EMBL/GenBank/DDBJ databases">
        <authorList>
            <person name="Chiriac C."/>
            <person name="Salcher M."/>
            <person name="Ghai R."/>
            <person name="Kavagutti S V."/>
        </authorList>
    </citation>
    <scope>NUCLEOTIDE SEQUENCE</scope>
</reference>
<name>A0A6J6EEU5_9ZZZZ</name>
<dbReference type="AlphaFoldDB" id="A0A6J6EEU5"/>
<dbReference type="AntiFam" id="ANF00180">
    <property type="entry name" value="Shadow ORF (opposite PGK1)"/>
</dbReference>
<gene>
    <name evidence="1" type="ORF">UFOPK1603_01367</name>
</gene>
<proteinExistence type="predicted"/>